<protein>
    <submittedName>
        <fullName evidence="1">Reverse transcriptase domain-containing protein</fullName>
    </submittedName>
</protein>
<proteinExistence type="predicted"/>
<accession>A0A0R3UQZ6</accession>
<name>A0A0R3UQZ6_MESCO</name>
<dbReference type="WBParaSite" id="MCOS_0001030101-mRNA-1">
    <property type="protein sequence ID" value="MCOS_0001030101-mRNA-1"/>
    <property type="gene ID" value="MCOS_0001030101"/>
</dbReference>
<sequence>LLKVNNWSVVQKRDIGVIHNAKSEPSIAYTESLPVSNSLPLKSKLDELPLLARVFQLRVE</sequence>
<organism evidence="1">
    <name type="scientific">Mesocestoides corti</name>
    <name type="common">Flatworm</name>
    <dbReference type="NCBI Taxonomy" id="53468"/>
    <lineage>
        <taxon>Eukaryota</taxon>
        <taxon>Metazoa</taxon>
        <taxon>Spiralia</taxon>
        <taxon>Lophotrochozoa</taxon>
        <taxon>Platyhelminthes</taxon>
        <taxon>Cestoda</taxon>
        <taxon>Eucestoda</taxon>
        <taxon>Cyclophyllidea</taxon>
        <taxon>Mesocestoididae</taxon>
        <taxon>Mesocestoides</taxon>
    </lineage>
</organism>
<dbReference type="AlphaFoldDB" id="A0A0R3UQZ6"/>
<evidence type="ECO:0000313" key="1">
    <source>
        <dbReference type="WBParaSite" id="MCOS_0001030101-mRNA-1"/>
    </source>
</evidence>
<reference evidence="1" key="1">
    <citation type="submission" date="2017-02" db="UniProtKB">
        <authorList>
            <consortium name="WormBaseParasite"/>
        </authorList>
    </citation>
    <scope>IDENTIFICATION</scope>
</reference>